<organism evidence="2 3">
    <name type="scientific">Pan troglodytes</name>
    <name type="common">Chimpanzee</name>
    <dbReference type="NCBI Taxonomy" id="9598"/>
    <lineage>
        <taxon>Eukaryota</taxon>
        <taxon>Metazoa</taxon>
        <taxon>Chordata</taxon>
        <taxon>Craniata</taxon>
        <taxon>Vertebrata</taxon>
        <taxon>Euteleostomi</taxon>
        <taxon>Mammalia</taxon>
        <taxon>Eutheria</taxon>
        <taxon>Euarchontoglires</taxon>
        <taxon>Primates</taxon>
        <taxon>Haplorrhini</taxon>
        <taxon>Catarrhini</taxon>
        <taxon>Hominidae</taxon>
        <taxon>Pan</taxon>
    </lineage>
</organism>
<evidence type="ECO:0000313" key="3">
    <source>
        <dbReference type="Proteomes" id="UP000236370"/>
    </source>
</evidence>
<feature type="compositionally biased region" description="Basic and acidic residues" evidence="1">
    <location>
        <begin position="1"/>
        <end position="11"/>
    </location>
</feature>
<accession>A0A2J8JQR8</accession>
<gene>
    <name evidence="2" type="ORF">CK820_G0044995</name>
</gene>
<protein>
    <submittedName>
        <fullName evidence="2">MATK isoform 12</fullName>
    </submittedName>
</protein>
<reference evidence="2 3" key="1">
    <citation type="submission" date="2017-12" db="EMBL/GenBank/DDBJ databases">
        <title>High-resolution comparative analysis of great ape genomes.</title>
        <authorList>
            <person name="Pollen A."/>
            <person name="Hastie A."/>
            <person name="Hormozdiari F."/>
            <person name="Dougherty M."/>
            <person name="Liu R."/>
            <person name="Chaisson M."/>
            <person name="Hoppe E."/>
            <person name="Hill C."/>
            <person name="Pang A."/>
            <person name="Hillier L."/>
            <person name="Baker C."/>
            <person name="Armstrong J."/>
            <person name="Shendure J."/>
            <person name="Paten B."/>
            <person name="Wilson R."/>
            <person name="Chao H."/>
            <person name="Schneider V."/>
            <person name="Ventura M."/>
            <person name="Kronenberg Z."/>
            <person name="Murali S."/>
            <person name="Gordon D."/>
            <person name="Cantsilieris S."/>
            <person name="Munson K."/>
            <person name="Nelson B."/>
            <person name="Raja A."/>
            <person name="Underwood J."/>
            <person name="Diekhans M."/>
            <person name="Fiddes I."/>
            <person name="Haussler D."/>
            <person name="Eichler E."/>
        </authorList>
    </citation>
    <scope>NUCLEOTIDE SEQUENCE [LARGE SCALE GENOMIC DNA]</scope>
    <source>
        <strain evidence="2">Yerkes chimp pedigree #C0471</strain>
    </source>
</reference>
<dbReference type="Proteomes" id="UP000236370">
    <property type="component" value="Unassembled WGS sequence"/>
</dbReference>
<evidence type="ECO:0000313" key="2">
    <source>
        <dbReference type="EMBL" id="PNI25132.1"/>
    </source>
</evidence>
<comment type="caution">
    <text evidence="2">The sequence shown here is derived from an EMBL/GenBank/DDBJ whole genome shotgun (WGS) entry which is preliminary data.</text>
</comment>
<evidence type="ECO:0000256" key="1">
    <source>
        <dbReference type="SAM" id="MobiDB-lite"/>
    </source>
</evidence>
<sequence length="38" mass="4259">MQGHFPAERREGRPRRGTCGRQQLLKTGRTRLGPVAPS</sequence>
<dbReference type="AlphaFoldDB" id="A0A2J8JQR8"/>
<proteinExistence type="predicted"/>
<feature type="region of interest" description="Disordered" evidence="1">
    <location>
        <begin position="1"/>
        <end position="38"/>
    </location>
</feature>
<dbReference type="EMBL" id="NBAG03000432">
    <property type="protein sequence ID" value="PNI25132.1"/>
    <property type="molecule type" value="Genomic_DNA"/>
</dbReference>
<name>A0A2J8JQR8_PANTR</name>
<feature type="non-terminal residue" evidence="2">
    <location>
        <position position="38"/>
    </location>
</feature>